<reference evidence="2" key="1">
    <citation type="journal article" date="2020" name="New Phytol.">
        <title>Comparative genomics reveals dynamic genome evolution in host specialist ectomycorrhizal fungi.</title>
        <authorList>
            <person name="Lofgren L.A."/>
            <person name="Nguyen N.H."/>
            <person name="Vilgalys R."/>
            <person name="Ruytinx J."/>
            <person name="Liao H.L."/>
            <person name="Branco S."/>
            <person name="Kuo A."/>
            <person name="LaButti K."/>
            <person name="Lipzen A."/>
            <person name="Andreopoulos W."/>
            <person name="Pangilinan J."/>
            <person name="Riley R."/>
            <person name="Hundley H."/>
            <person name="Na H."/>
            <person name="Barry K."/>
            <person name="Grigoriev I.V."/>
            <person name="Stajich J.E."/>
            <person name="Kennedy P.G."/>
        </authorList>
    </citation>
    <scope>NUCLEOTIDE SEQUENCE</scope>
    <source>
        <strain evidence="2">S12</strain>
    </source>
</reference>
<dbReference type="Proteomes" id="UP000719766">
    <property type="component" value="Unassembled WGS sequence"/>
</dbReference>
<feature type="signal peptide" evidence="1">
    <location>
        <begin position="1"/>
        <end position="17"/>
    </location>
</feature>
<dbReference type="GeneID" id="64593638"/>
<evidence type="ECO:0000313" key="3">
    <source>
        <dbReference type="Proteomes" id="UP000719766"/>
    </source>
</evidence>
<accession>A0A9P7DLW1</accession>
<dbReference type="EMBL" id="JABBWE010000014">
    <property type="protein sequence ID" value="KAG1798064.1"/>
    <property type="molecule type" value="Genomic_DNA"/>
</dbReference>
<gene>
    <name evidence="2" type="ORF">HD556DRAFT_1306119</name>
</gene>
<feature type="chain" id="PRO_5040365200" evidence="1">
    <location>
        <begin position="18"/>
        <end position="350"/>
    </location>
</feature>
<keyword evidence="1" id="KW-0732">Signal</keyword>
<comment type="caution">
    <text evidence="2">The sequence shown here is derived from an EMBL/GenBank/DDBJ whole genome shotgun (WGS) entry which is preliminary data.</text>
</comment>
<proteinExistence type="predicted"/>
<keyword evidence="3" id="KW-1185">Reference proteome</keyword>
<dbReference type="RefSeq" id="XP_041162875.1">
    <property type="nucleotide sequence ID" value="XM_041299874.1"/>
</dbReference>
<name>A0A9P7DLW1_9AGAM</name>
<organism evidence="2 3">
    <name type="scientific">Suillus plorans</name>
    <dbReference type="NCBI Taxonomy" id="116603"/>
    <lineage>
        <taxon>Eukaryota</taxon>
        <taxon>Fungi</taxon>
        <taxon>Dikarya</taxon>
        <taxon>Basidiomycota</taxon>
        <taxon>Agaricomycotina</taxon>
        <taxon>Agaricomycetes</taxon>
        <taxon>Agaricomycetidae</taxon>
        <taxon>Boletales</taxon>
        <taxon>Suillineae</taxon>
        <taxon>Suillaceae</taxon>
        <taxon>Suillus</taxon>
    </lineage>
</organism>
<sequence>MQMLILWAVLCLSISFGKKPHRRNLAPILAPILAPTCAKVSRGAVKRRIEVRLDEETCGPICISAGIWVHAGICISASVRVRESAGIHMSTAVVPGPQGRAEALTADQSDQQELSRPAAHHIFSYAQHPALVTPLQQAAAYRKVPAVVSHLAKFKLISPKLIGNTAAFCQQLQVERLRHTSLHQSLRALAVDYRIDWYKVYRKKKVMFFIELRQVLMFSYVAEAYRRLIFFTHPVQNCDGFPSSGCSTRRQDFSTVFEFICTLRVMTDTKHATIIGLTLSVTTSFVYCGPWSVVTVITMTGDLTSFILCLKVGGRATRAGGLMFLVTEDRPTAVKTKSRESGSVVVRLGL</sequence>
<protein>
    <submittedName>
        <fullName evidence="2">Uncharacterized protein</fullName>
    </submittedName>
</protein>
<dbReference type="OrthoDB" id="10308903at2759"/>
<evidence type="ECO:0000313" key="2">
    <source>
        <dbReference type="EMBL" id="KAG1798064.1"/>
    </source>
</evidence>
<evidence type="ECO:0000256" key="1">
    <source>
        <dbReference type="SAM" id="SignalP"/>
    </source>
</evidence>
<dbReference type="AlphaFoldDB" id="A0A9P7DLW1"/>